<protein>
    <recommendedName>
        <fullName evidence="1">DEAD/DEAH-box helicase domain-containing protein</fullName>
    </recommendedName>
</protein>
<dbReference type="InParanoid" id="A0A1B7MGG3"/>
<proteinExistence type="predicted"/>
<feature type="non-terminal residue" evidence="2">
    <location>
        <position position="1"/>
    </location>
</feature>
<dbReference type="Gene3D" id="3.40.50.300">
    <property type="entry name" value="P-loop containing nucleotide triphosphate hydrolases"/>
    <property type="match status" value="1"/>
</dbReference>
<organism evidence="2 3">
    <name type="scientific">Rhizopogon vinicolor AM-OR11-026</name>
    <dbReference type="NCBI Taxonomy" id="1314800"/>
    <lineage>
        <taxon>Eukaryota</taxon>
        <taxon>Fungi</taxon>
        <taxon>Dikarya</taxon>
        <taxon>Basidiomycota</taxon>
        <taxon>Agaricomycotina</taxon>
        <taxon>Agaricomycetes</taxon>
        <taxon>Agaricomycetidae</taxon>
        <taxon>Boletales</taxon>
        <taxon>Suillineae</taxon>
        <taxon>Rhizopogonaceae</taxon>
        <taxon>Rhizopogon</taxon>
    </lineage>
</organism>
<dbReference type="InterPro" id="IPR027417">
    <property type="entry name" value="P-loop_NTPase"/>
</dbReference>
<dbReference type="EMBL" id="KV449288">
    <property type="protein sequence ID" value="OAX31691.1"/>
    <property type="molecule type" value="Genomic_DNA"/>
</dbReference>
<dbReference type="Pfam" id="PF00270">
    <property type="entry name" value="DEAD"/>
    <property type="match status" value="1"/>
</dbReference>
<dbReference type="InterPro" id="IPR011545">
    <property type="entry name" value="DEAD/DEAH_box_helicase_dom"/>
</dbReference>
<evidence type="ECO:0000313" key="2">
    <source>
        <dbReference type="EMBL" id="OAX31691.1"/>
    </source>
</evidence>
<dbReference type="GO" id="GO:0003676">
    <property type="term" value="F:nucleic acid binding"/>
    <property type="evidence" value="ECO:0007669"/>
    <property type="project" value="InterPro"/>
</dbReference>
<name>A0A1B7MGG3_9AGAM</name>
<feature type="domain" description="DEAD/DEAH-box helicase" evidence="1">
    <location>
        <begin position="2"/>
        <end position="56"/>
    </location>
</feature>
<keyword evidence="3" id="KW-1185">Reference proteome</keyword>
<evidence type="ECO:0000313" key="3">
    <source>
        <dbReference type="Proteomes" id="UP000092154"/>
    </source>
</evidence>
<gene>
    <name evidence="2" type="ORF">K503DRAFT_703308</name>
</gene>
<dbReference type="GO" id="GO:0005524">
    <property type="term" value="F:ATP binding"/>
    <property type="evidence" value="ECO:0007669"/>
    <property type="project" value="InterPro"/>
</dbReference>
<sequence length="58" mass="6267">FQLQCLVSLLASRHVVVKAATGAGKTIAMMLSLFLSPNKMAITVTPLELLQKDHVSLM</sequence>
<dbReference type="SUPFAM" id="SSF52540">
    <property type="entry name" value="P-loop containing nucleoside triphosphate hydrolases"/>
    <property type="match status" value="1"/>
</dbReference>
<dbReference type="Proteomes" id="UP000092154">
    <property type="component" value="Unassembled WGS sequence"/>
</dbReference>
<reference evidence="2 3" key="1">
    <citation type="submission" date="2016-06" db="EMBL/GenBank/DDBJ databases">
        <title>Comparative genomics of the ectomycorrhizal sister species Rhizopogon vinicolor and Rhizopogon vesiculosus (Basidiomycota: Boletales) reveals a divergence of the mating type B locus.</title>
        <authorList>
            <consortium name="DOE Joint Genome Institute"/>
            <person name="Mujic A.B."/>
            <person name="Kuo A."/>
            <person name="Tritt A."/>
            <person name="Lipzen A."/>
            <person name="Chen C."/>
            <person name="Johnson J."/>
            <person name="Sharma A."/>
            <person name="Barry K."/>
            <person name="Grigoriev I.V."/>
            <person name="Spatafora J.W."/>
        </authorList>
    </citation>
    <scope>NUCLEOTIDE SEQUENCE [LARGE SCALE GENOMIC DNA]</scope>
    <source>
        <strain evidence="2 3">AM-OR11-026</strain>
    </source>
</reference>
<evidence type="ECO:0000259" key="1">
    <source>
        <dbReference type="Pfam" id="PF00270"/>
    </source>
</evidence>
<dbReference type="AlphaFoldDB" id="A0A1B7MGG3"/>
<dbReference type="OrthoDB" id="2690632at2759"/>
<accession>A0A1B7MGG3</accession>